<evidence type="ECO:0000313" key="2">
    <source>
        <dbReference type="EMBL" id="CAL4130120.1"/>
    </source>
</evidence>
<accession>A0AAV2RP58</accession>
<dbReference type="EMBL" id="CAXKWB010026391">
    <property type="protein sequence ID" value="CAL4130120.1"/>
    <property type="molecule type" value="Genomic_DNA"/>
</dbReference>
<name>A0AAV2RP58_MEGNR</name>
<feature type="non-terminal residue" evidence="2">
    <location>
        <position position="402"/>
    </location>
</feature>
<feature type="domain" description="ABC1 atypical kinase-like" evidence="1">
    <location>
        <begin position="119"/>
        <end position="216"/>
    </location>
</feature>
<comment type="caution">
    <text evidence="2">The sequence shown here is derived from an EMBL/GenBank/DDBJ whole genome shotgun (WGS) entry which is preliminary data.</text>
</comment>
<dbReference type="AlphaFoldDB" id="A0AAV2RP58"/>
<proteinExistence type="predicted"/>
<protein>
    <recommendedName>
        <fullName evidence="1">ABC1 atypical kinase-like domain-containing protein</fullName>
    </recommendedName>
</protein>
<keyword evidence="3" id="KW-1185">Reference proteome</keyword>
<reference evidence="2 3" key="1">
    <citation type="submission" date="2024-05" db="EMBL/GenBank/DDBJ databases">
        <authorList>
            <person name="Wallberg A."/>
        </authorList>
    </citation>
    <scope>NUCLEOTIDE SEQUENCE [LARGE SCALE GENOMIC DNA]</scope>
</reference>
<feature type="non-terminal residue" evidence="2">
    <location>
        <position position="1"/>
    </location>
</feature>
<dbReference type="Pfam" id="PF03109">
    <property type="entry name" value="ABC1"/>
    <property type="match status" value="1"/>
</dbReference>
<sequence length="402" mass="44393">LLSKKLLGKEKTFEELSENAKARKVPYSRLGRMMTFGGLAAGLGAGTIAELTRRTLGMKGTDVTGSLLGDSAVLSEANAKRIVDTLCKVRGAALKLGQMMSIQDNALINPQLQRIFDRVRQSADFMPIYQLEVVLIDEFGSDWRSRVSTFDERPFAAASIGQVHLATLLDDGRSVAMKIQYPGVADGIESDINNLIATLKVANVLPEGLYLDQLKDLSQSEAANDSKKLRELAVPNGFSLPSDHAPLYFSLQLGLCLDMLLEQIIVSKELDVYQDVVSYFRQLVLIIKCLQFSYQAITPCIWSFMSSSVQSIAFDIPLCAGQPKIVGLMVHPQLTGQPKIVGLMVQPQLMTSCSPRLQMIRYDHSDILLSKWNGKLLSFVHSTQHILKWPKGSAIYMLLANK</sequence>
<organism evidence="2 3">
    <name type="scientific">Meganyctiphanes norvegica</name>
    <name type="common">Northern krill</name>
    <name type="synonym">Thysanopoda norvegica</name>
    <dbReference type="NCBI Taxonomy" id="48144"/>
    <lineage>
        <taxon>Eukaryota</taxon>
        <taxon>Metazoa</taxon>
        <taxon>Ecdysozoa</taxon>
        <taxon>Arthropoda</taxon>
        <taxon>Crustacea</taxon>
        <taxon>Multicrustacea</taxon>
        <taxon>Malacostraca</taxon>
        <taxon>Eumalacostraca</taxon>
        <taxon>Eucarida</taxon>
        <taxon>Euphausiacea</taxon>
        <taxon>Euphausiidae</taxon>
        <taxon>Meganyctiphanes</taxon>
    </lineage>
</organism>
<dbReference type="GO" id="GO:0006744">
    <property type="term" value="P:ubiquinone biosynthetic process"/>
    <property type="evidence" value="ECO:0007669"/>
    <property type="project" value="TreeGrafter"/>
</dbReference>
<evidence type="ECO:0000313" key="3">
    <source>
        <dbReference type="Proteomes" id="UP001497623"/>
    </source>
</evidence>
<dbReference type="Proteomes" id="UP001497623">
    <property type="component" value="Unassembled WGS sequence"/>
</dbReference>
<evidence type="ECO:0000259" key="1">
    <source>
        <dbReference type="Pfam" id="PF03109"/>
    </source>
</evidence>
<dbReference type="PANTHER" id="PTHR43851:SF3">
    <property type="entry name" value="COENZYME Q8"/>
    <property type="match status" value="1"/>
</dbReference>
<gene>
    <name evidence="2" type="ORF">MNOR_LOCUS26426</name>
</gene>
<dbReference type="InterPro" id="IPR004147">
    <property type="entry name" value="ABC1_dom"/>
</dbReference>
<dbReference type="PANTHER" id="PTHR43851">
    <property type="match status" value="1"/>
</dbReference>
<dbReference type="InterPro" id="IPR051409">
    <property type="entry name" value="Atypical_kinase_ADCK"/>
</dbReference>